<dbReference type="STRING" id="1796616.A4V09_21395"/>
<keyword evidence="1" id="KW-1133">Transmembrane helix</keyword>
<dbReference type="PROSITE" id="PS50965">
    <property type="entry name" value="NERD"/>
    <property type="match status" value="1"/>
</dbReference>
<evidence type="ECO:0000259" key="2">
    <source>
        <dbReference type="PROSITE" id="PS50965"/>
    </source>
</evidence>
<feature type="transmembrane region" description="Helical" evidence="1">
    <location>
        <begin position="6"/>
        <end position="25"/>
    </location>
</feature>
<dbReference type="EMBL" id="CP015405">
    <property type="protein sequence ID" value="ANU78068.1"/>
    <property type="molecule type" value="Genomic_DNA"/>
</dbReference>
<keyword evidence="4" id="KW-1185">Reference proteome</keyword>
<dbReference type="Pfam" id="PF08378">
    <property type="entry name" value="NERD"/>
    <property type="match status" value="1"/>
</dbReference>
<evidence type="ECO:0000256" key="1">
    <source>
        <dbReference type="SAM" id="Phobius"/>
    </source>
</evidence>
<keyword evidence="1" id="KW-0472">Membrane</keyword>
<dbReference type="KEGG" id="byl:A4V09_21395"/>
<accession>A0A1C7IG97</accession>
<dbReference type="InterPro" id="IPR011528">
    <property type="entry name" value="NERD"/>
</dbReference>
<proteinExistence type="predicted"/>
<name>A0A1C7IG97_9FIRM</name>
<evidence type="ECO:0000313" key="3">
    <source>
        <dbReference type="EMBL" id="ANU78068.1"/>
    </source>
</evidence>
<organism evidence="3 4">
    <name type="scientific">Blautia pseudococcoides</name>
    <dbReference type="NCBI Taxonomy" id="1796616"/>
    <lineage>
        <taxon>Bacteria</taxon>
        <taxon>Bacillati</taxon>
        <taxon>Bacillota</taxon>
        <taxon>Clostridia</taxon>
        <taxon>Lachnospirales</taxon>
        <taxon>Lachnospiraceae</taxon>
        <taxon>Blautia</taxon>
    </lineage>
</organism>
<feature type="domain" description="NERD" evidence="2">
    <location>
        <begin position="45"/>
        <end position="161"/>
    </location>
</feature>
<reference evidence="3" key="1">
    <citation type="submission" date="2017-04" db="EMBL/GenBank/DDBJ databases">
        <title>Complete Genome Sequences of Twelve Strains of a Stable Defined Moderately Diverse Mouse Microbiota 2 (sDMDMm2).</title>
        <authorList>
            <person name="Uchimura Y."/>
            <person name="Wyss M."/>
            <person name="Brugiroux S."/>
            <person name="Limenitakis J.P."/>
            <person name="Stecher B."/>
            <person name="McCoy K.D."/>
            <person name="Macpherson A.J."/>
        </authorList>
    </citation>
    <scope>NUCLEOTIDE SEQUENCE</scope>
    <source>
        <strain evidence="3">YL58</strain>
    </source>
</reference>
<dbReference type="OrthoDB" id="9776650at2"/>
<evidence type="ECO:0000313" key="4">
    <source>
        <dbReference type="Proteomes" id="UP000092574"/>
    </source>
</evidence>
<dbReference type="AlphaFoldDB" id="A0A1C7IG97"/>
<gene>
    <name evidence="3" type="ORF">A4V09_21395</name>
</gene>
<protein>
    <recommendedName>
        <fullName evidence="2">NERD domain-containing protein</fullName>
    </recommendedName>
</protein>
<keyword evidence="1" id="KW-0812">Transmembrane</keyword>
<dbReference type="Proteomes" id="UP000092574">
    <property type="component" value="Chromosome"/>
</dbReference>
<sequence>MNTSTSIICFVIGLLIIYIWGSVAYRKTDYGKSHKEGLWKILTDDGALGEYKTSRQFELVKYPHKIIYNCYIPKTNGETTEIDIVAITEKGIWVIENKNYKGWIFGDAYRKKWCQTLNKNKYFFYNPIWQNKTHIKYLSNTLSSIPENYFKSIIVFNRATIKKVSLPDNNTYVFDMSQLRNFLKEPHIDLLSQEQINTIYEKLLPYTNVSKEQKKAHIDNINKKYK</sequence>
<dbReference type="RefSeq" id="WP_065544160.1">
    <property type="nucleotide sequence ID" value="NZ_CP015405.2"/>
</dbReference>